<accession>A0A1I4RFC6</accession>
<dbReference type="GO" id="GO:0016042">
    <property type="term" value="P:lipid catabolic process"/>
    <property type="evidence" value="ECO:0007669"/>
    <property type="project" value="UniProtKB-UniRule"/>
</dbReference>
<evidence type="ECO:0000256" key="2">
    <source>
        <dbReference type="ARBA" id="ARBA00022963"/>
    </source>
</evidence>
<gene>
    <name evidence="6" type="ORF">SAMN05192568_103540</name>
</gene>
<keyword evidence="7" id="KW-1185">Reference proteome</keyword>
<feature type="active site" description="Proton acceptor" evidence="4">
    <location>
        <position position="194"/>
    </location>
</feature>
<feature type="short sequence motif" description="GXGXXG" evidence="4">
    <location>
        <begin position="14"/>
        <end position="19"/>
    </location>
</feature>
<dbReference type="PROSITE" id="PS51635">
    <property type="entry name" value="PNPLA"/>
    <property type="match status" value="1"/>
</dbReference>
<dbReference type="Pfam" id="PF01734">
    <property type="entry name" value="Patatin"/>
    <property type="match status" value="1"/>
</dbReference>
<dbReference type="RefSeq" id="WP_092044969.1">
    <property type="nucleotide sequence ID" value="NZ_FOTK01000035.1"/>
</dbReference>
<dbReference type="InterPro" id="IPR016035">
    <property type="entry name" value="Acyl_Trfase/lysoPLipase"/>
</dbReference>
<evidence type="ECO:0000256" key="3">
    <source>
        <dbReference type="ARBA" id="ARBA00023098"/>
    </source>
</evidence>
<evidence type="ECO:0000313" key="6">
    <source>
        <dbReference type="EMBL" id="SFM50982.1"/>
    </source>
</evidence>
<organism evidence="6 7">
    <name type="scientific">Methylobacterium pseudosasicola</name>
    <dbReference type="NCBI Taxonomy" id="582667"/>
    <lineage>
        <taxon>Bacteria</taxon>
        <taxon>Pseudomonadati</taxon>
        <taxon>Pseudomonadota</taxon>
        <taxon>Alphaproteobacteria</taxon>
        <taxon>Hyphomicrobiales</taxon>
        <taxon>Methylobacteriaceae</taxon>
        <taxon>Methylobacterium</taxon>
    </lineage>
</organism>
<reference evidence="7" key="1">
    <citation type="submission" date="2016-10" db="EMBL/GenBank/DDBJ databases">
        <authorList>
            <person name="Varghese N."/>
            <person name="Submissions S."/>
        </authorList>
    </citation>
    <scope>NUCLEOTIDE SEQUENCE [LARGE SCALE GENOMIC DNA]</scope>
    <source>
        <strain evidence="7">BL36</strain>
    </source>
</reference>
<dbReference type="OrthoDB" id="9807112at2"/>
<dbReference type="PANTHER" id="PTHR14226:SF78">
    <property type="entry name" value="SLR0060 PROTEIN"/>
    <property type="match status" value="1"/>
</dbReference>
<dbReference type="PANTHER" id="PTHR14226">
    <property type="entry name" value="NEUROPATHY TARGET ESTERASE/SWISS CHEESE D.MELANOGASTER"/>
    <property type="match status" value="1"/>
</dbReference>
<feature type="domain" description="PNPLA" evidence="5">
    <location>
        <begin position="10"/>
        <end position="207"/>
    </location>
</feature>
<dbReference type="AlphaFoldDB" id="A0A1I4RFC6"/>
<dbReference type="InterPro" id="IPR002641">
    <property type="entry name" value="PNPLA_dom"/>
</dbReference>
<evidence type="ECO:0000256" key="1">
    <source>
        <dbReference type="ARBA" id="ARBA00022801"/>
    </source>
</evidence>
<evidence type="ECO:0000259" key="5">
    <source>
        <dbReference type="PROSITE" id="PS51635"/>
    </source>
</evidence>
<proteinExistence type="predicted"/>
<evidence type="ECO:0000256" key="4">
    <source>
        <dbReference type="PROSITE-ProRule" id="PRU01161"/>
    </source>
</evidence>
<feature type="active site" description="Nucleophile" evidence="4">
    <location>
        <position position="43"/>
    </location>
</feature>
<keyword evidence="1 4" id="KW-0378">Hydrolase</keyword>
<dbReference type="InterPro" id="IPR050301">
    <property type="entry name" value="NTE"/>
</dbReference>
<protein>
    <submittedName>
        <fullName evidence="6">NTE family protein</fullName>
    </submittedName>
</protein>
<dbReference type="Proteomes" id="UP000199048">
    <property type="component" value="Unassembled WGS sequence"/>
</dbReference>
<feature type="short sequence motif" description="DGA/G" evidence="4">
    <location>
        <begin position="194"/>
        <end position="196"/>
    </location>
</feature>
<sequence length="342" mass="36284">MAEMKPRVALGLQGGGSYGAYGWGVIDRLLEEHIEIVAVSGASAGALNGAALVAGLATGGDDGGREALERLWRATAERSPLRGFEGFGASFEPFLDPFVARSLALFREASAYVSPFLPALRDMHLFQAVVRASIDLETVARQERVPLYVSATDILTGAARLFTGSEVTLKALMASSCLPELFAPVEIDGRRYWDGGYAANPALEPLVFNGHGATDLIVLQLTPFVTDAIGLLPSEVAGRVSDISFNACLMRDLKALTEVQRYARETGAQDARMRAIADINIHLLQAPCELAGGAVSKLDTRWSTISALRDLGRATAESWLAESGHAIGADSSLQTLEAAIAP</sequence>
<dbReference type="Gene3D" id="3.40.1090.10">
    <property type="entry name" value="Cytosolic phospholipase A2 catalytic domain"/>
    <property type="match status" value="2"/>
</dbReference>
<keyword evidence="2 4" id="KW-0442">Lipid degradation</keyword>
<dbReference type="SUPFAM" id="SSF52151">
    <property type="entry name" value="FabD/lysophospholipase-like"/>
    <property type="match status" value="1"/>
</dbReference>
<feature type="short sequence motif" description="GXSXG" evidence="4">
    <location>
        <begin position="41"/>
        <end position="45"/>
    </location>
</feature>
<evidence type="ECO:0000313" key="7">
    <source>
        <dbReference type="Proteomes" id="UP000199048"/>
    </source>
</evidence>
<keyword evidence="3 4" id="KW-0443">Lipid metabolism</keyword>
<dbReference type="EMBL" id="FOTK01000035">
    <property type="protein sequence ID" value="SFM50982.1"/>
    <property type="molecule type" value="Genomic_DNA"/>
</dbReference>
<dbReference type="STRING" id="582667.SAMN05192568_103540"/>
<dbReference type="GO" id="GO:0016787">
    <property type="term" value="F:hydrolase activity"/>
    <property type="evidence" value="ECO:0007669"/>
    <property type="project" value="UniProtKB-UniRule"/>
</dbReference>
<name>A0A1I4RFC6_9HYPH</name>